<dbReference type="Proteomes" id="UP000054783">
    <property type="component" value="Unassembled WGS sequence"/>
</dbReference>
<evidence type="ECO:0000313" key="2">
    <source>
        <dbReference type="Proteomes" id="UP000054783"/>
    </source>
</evidence>
<dbReference type="AlphaFoldDB" id="A0A0V0ZKX1"/>
<organism evidence="1 2">
    <name type="scientific">Trichinella patagoniensis</name>
    <dbReference type="NCBI Taxonomy" id="990121"/>
    <lineage>
        <taxon>Eukaryota</taxon>
        <taxon>Metazoa</taxon>
        <taxon>Ecdysozoa</taxon>
        <taxon>Nematoda</taxon>
        <taxon>Enoplea</taxon>
        <taxon>Dorylaimia</taxon>
        <taxon>Trichinellida</taxon>
        <taxon>Trichinellidae</taxon>
        <taxon>Trichinella</taxon>
    </lineage>
</organism>
<name>A0A0V0ZKX1_9BILA</name>
<accession>A0A0V0ZKX1</accession>
<evidence type="ECO:0000313" key="1">
    <source>
        <dbReference type="EMBL" id="KRY13249.1"/>
    </source>
</evidence>
<reference evidence="1 2" key="1">
    <citation type="submission" date="2015-01" db="EMBL/GenBank/DDBJ databases">
        <title>Evolution of Trichinella species and genotypes.</title>
        <authorList>
            <person name="Korhonen P.K."/>
            <person name="Edoardo P."/>
            <person name="Giuseppe L.R."/>
            <person name="Gasser R.B."/>
        </authorList>
    </citation>
    <scope>NUCLEOTIDE SEQUENCE [LARGE SCALE GENOMIC DNA]</scope>
    <source>
        <strain evidence="1">ISS2496</strain>
    </source>
</reference>
<comment type="caution">
    <text evidence="1">The sequence shown here is derived from an EMBL/GenBank/DDBJ whole genome shotgun (WGS) entry which is preliminary data.</text>
</comment>
<protein>
    <submittedName>
        <fullName evidence="1">Uncharacterized protein</fullName>
    </submittedName>
</protein>
<proteinExistence type="predicted"/>
<keyword evidence="2" id="KW-1185">Reference proteome</keyword>
<sequence>MIDGSMPRCVEKLTDTSEFITKKFFMLLFTADDAVNSSDKFQ</sequence>
<dbReference type="EMBL" id="JYDQ01000143">
    <property type="protein sequence ID" value="KRY13249.1"/>
    <property type="molecule type" value="Genomic_DNA"/>
</dbReference>
<gene>
    <name evidence="1" type="ORF">T12_9864</name>
</gene>